<dbReference type="OrthoDB" id="10477437at2759"/>
<gene>
    <name evidence="2" type="ORF">CC84DRAFT_1211013</name>
</gene>
<dbReference type="InParanoid" id="A0A177CWS1"/>
<sequence>MASNTTTATPTTSRSRQRPSTLTITASSPFQPEPEPESRTKDDDLHCLTPPPTPSLTHPRDMPSAIHLLHLRITHLGAGYLSEIASSVDPHRTLQLSRFFADGMREYVSDVETLARGTAYEGLGLRMLRDAVLRGRTPHVQWLDVGPANRIRRKQMMRAVEVWWDGQREGKWRGHFECRRRQAVQQVERETEGKRADGMRKVCLLAGLQGDELGWRMWCWEFDIDAERDSKQGVKNLEEEFREIGEWPEGCGPDDDEEDGDG</sequence>
<reference evidence="2 3" key="1">
    <citation type="submission" date="2016-05" db="EMBL/GenBank/DDBJ databases">
        <title>Comparative analysis of secretome profiles of manganese(II)-oxidizing ascomycete fungi.</title>
        <authorList>
            <consortium name="DOE Joint Genome Institute"/>
            <person name="Zeiner C.A."/>
            <person name="Purvine S.O."/>
            <person name="Zink E.M."/>
            <person name="Wu S."/>
            <person name="Pasa-Tolic L."/>
            <person name="Chaput D.L."/>
            <person name="Haridas S."/>
            <person name="Grigoriev I.V."/>
            <person name="Santelli C.M."/>
            <person name="Hansel C.M."/>
        </authorList>
    </citation>
    <scope>NUCLEOTIDE SEQUENCE [LARGE SCALE GENOMIC DNA]</scope>
    <source>
        <strain evidence="2 3">AP3s5-JAC2a</strain>
    </source>
</reference>
<accession>A0A177CWS1</accession>
<protein>
    <submittedName>
        <fullName evidence="2">Uncharacterized protein</fullName>
    </submittedName>
</protein>
<feature type="region of interest" description="Disordered" evidence="1">
    <location>
        <begin position="1"/>
        <end position="60"/>
    </location>
</feature>
<evidence type="ECO:0000256" key="1">
    <source>
        <dbReference type="SAM" id="MobiDB-lite"/>
    </source>
</evidence>
<evidence type="ECO:0000313" key="2">
    <source>
        <dbReference type="EMBL" id="OAG11352.1"/>
    </source>
</evidence>
<dbReference type="RefSeq" id="XP_018041717.1">
    <property type="nucleotide sequence ID" value="XM_018182341.1"/>
</dbReference>
<dbReference type="EMBL" id="KV441548">
    <property type="protein sequence ID" value="OAG11352.1"/>
    <property type="molecule type" value="Genomic_DNA"/>
</dbReference>
<dbReference type="AlphaFoldDB" id="A0A177CWS1"/>
<proteinExistence type="predicted"/>
<name>A0A177CWS1_9PLEO</name>
<feature type="compositionally biased region" description="Basic and acidic residues" evidence="1">
    <location>
        <begin position="36"/>
        <end position="46"/>
    </location>
</feature>
<feature type="compositionally biased region" description="Low complexity" evidence="1">
    <location>
        <begin position="1"/>
        <end position="23"/>
    </location>
</feature>
<dbReference type="GeneID" id="28765827"/>
<dbReference type="Proteomes" id="UP000077069">
    <property type="component" value="Unassembled WGS sequence"/>
</dbReference>
<keyword evidence="3" id="KW-1185">Reference proteome</keyword>
<evidence type="ECO:0000313" key="3">
    <source>
        <dbReference type="Proteomes" id="UP000077069"/>
    </source>
</evidence>
<organism evidence="2 3">
    <name type="scientific">Paraphaeosphaeria sporulosa</name>
    <dbReference type="NCBI Taxonomy" id="1460663"/>
    <lineage>
        <taxon>Eukaryota</taxon>
        <taxon>Fungi</taxon>
        <taxon>Dikarya</taxon>
        <taxon>Ascomycota</taxon>
        <taxon>Pezizomycotina</taxon>
        <taxon>Dothideomycetes</taxon>
        <taxon>Pleosporomycetidae</taxon>
        <taxon>Pleosporales</taxon>
        <taxon>Massarineae</taxon>
        <taxon>Didymosphaeriaceae</taxon>
        <taxon>Paraphaeosphaeria</taxon>
    </lineage>
</organism>